<dbReference type="Gene3D" id="1.25.40.10">
    <property type="entry name" value="Tetratricopeptide repeat domain"/>
    <property type="match status" value="1"/>
</dbReference>
<reference evidence="2 3" key="1">
    <citation type="submission" date="2019-06" db="EMBL/GenBank/DDBJ databases">
        <title>Draft genome sequence of Miniimonas arenae KCTC 19750T isolated from sea sand.</title>
        <authorList>
            <person name="Park S.-J."/>
        </authorList>
    </citation>
    <scope>NUCLEOTIDE SEQUENCE [LARGE SCALE GENOMIC DNA]</scope>
    <source>
        <strain evidence="2 3">KCTC 19750</strain>
    </source>
</reference>
<accession>A0A5C5BAW2</accession>
<proteinExistence type="predicted"/>
<dbReference type="EMBL" id="VENP01000051">
    <property type="protein sequence ID" value="TNU73327.1"/>
    <property type="molecule type" value="Genomic_DNA"/>
</dbReference>
<dbReference type="InterPro" id="IPR036388">
    <property type="entry name" value="WH-like_DNA-bd_sf"/>
</dbReference>
<dbReference type="InterPro" id="IPR051677">
    <property type="entry name" value="AfsR-DnrI-RedD_regulator"/>
</dbReference>
<organism evidence="2 3">
    <name type="scientific">Miniimonas arenae</name>
    <dbReference type="NCBI Taxonomy" id="676201"/>
    <lineage>
        <taxon>Bacteria</taxon>
        <taxon>Bacillati</taxon>
        <taxon>Actinomycetota</taxon>
        <taxon>Actinomycetes</taxon>
        <taxon>Micrococcales</taxon>
        <taxon>Beutenbergiaceae</taxon>
        <taxon>Miniimonas</taxon>
    </lineage>
</organism>
<dbReference type="RefSeq" id="WP_108719570.1">
    <property type="nucleotide sequence ID" value="NZ_VENP01000051.1"/>
</dbReference>
<sequence length="253" mass="27217">MADADTDVADCTVPAVVLRVVPSLALEVDSRPLAIPSRVRRLLALLAVHDGAAARHALAGALWPDSPLGRATSNLSSTLWLVPERTHVIALEAHRVALAPRVGLDLRELRLLARRILDGHADLTDLLAAAERLSLDIAEDEDEPWLDPHRDSYRQLRLHALEAASAALSDAGRHWQAVQAAQVALAGDALRESAHAALMAAHLAEGNRAEALRQFERCAALLETELRISPGPGVWALRALALDGPDPPQDRLP</sequence>
<dbReference type="Proteomes" id="UP000313849">
    <property type="component" value="Unassembled WGS sequence"/>
</dbReference>
<evidence type="ECO:0000313" key="3">
    <source>
        <dbReference type="Proteomes" id="UP000313849"/>
    </source>
</evidence>
<dbReference type="Gene3D" id="1.10.10.10">
    <property type="entry name" value="Winged helix-like DNA-binding domain superfamily/Winged helix DNA-binding domain"/>
    <property type="match status" value="1"/>
</dbReference>
<evidence type="ECO:0000259" key="1">
    <source>
        <dbReference type="SMART" id="SM01043"/>
    </source>
</evidence>
<dbReference type="AlphaFoldDB" id="A0A5C5BAW2"/>
<gene>
    <name evidence="2" type="ORF">FH969_11905</name>
</gene>
<comment type="caution">
    <text evidence="2">The sequence shown here is derived from an EMBL/GenBank/DDBJ whole genome shotgun (WGS) entry which is preliminary data.</text>
</comment>
<dbReference type="InterPro" id="IPR005158">
    <property type="entry name" value="BTAD"/>
</dbReference>
<feature type="domain" description="Bacterial transcriptional activator" evidence="1">
    <location>
        <begin position="104"/>
        <end position="242"/>
    </location>
</feature>
<name>A0A5C5BAW2_9MICO</name>
<keyword evidence="3" id="KW-1185">Reference proteome</keyword>
<dbReference type="SMART" id="SM01043">
    <property type="entry name" value="BTAD"/>
    <property type="match status" value="1"/>
</dbReference>
<dbReference type="SUPFAM" id="SSF48452">
    <property type="entry name" value="TPR-like"/>
    <property type="match status" value="1"/>
</dbReference>
<protein>
    <submittedName>
        <fullName evidence="2">Transcriptional regulator</fullName>
    </submittedName>
</protein>
<dbReference type="Pfam" id="PF03704">
    <property type="entry name" value="BTAD"/>
    <property type="match status" value="1"/>
</dbReference>
<dbReference type="PANTHER" id="PTHR35807">
    <property type="entry name" value="TRANSCRIPTIONAL REGULATOR REDD-RELATED"/>
    <property type="match status" value="1"/>
</dbReference>
<evidence type="ECO:0000313" key="2">
    <source>
        <dbReference type="EMBL" id="TNU73327.1"/>
    </source>
</evidence>
<dbReference type="InterPro" id="IPR011990">
    <property type="entry name" value="TPR-like_helical_dom_sf"/>
</dbReference>
<dbReference type="OrthoDB" id="5509004at2"/>